<feature type="transmembrane region" description="Helical" evidence="13">
    <location>
        <begin position="333"/>
        <end position="352"/>
    </location>
</feature>
<keyword evidence="5 13" id="KW-0812">Transmembrane</keyword>
<accession>A0ABY5DMW1</accession>
<evidence type="ECO:0000256" key="3">
    <source>
        <dbReference type="ARBA" id="ARBA00022676"/>
    </source>
</evidence>
<dbReference type="InterPro" id="IPR018365">
    <property type="entry name" value="Cell_cycle_FtsW-rel_CS"/>
</dbReference>
<feature type="transmembrane region" description="Helical" evidence="13">
    <location>
        <begin position="156"/>
        <end position="172"/>
    </location>
</feature>
<dbReference type="EMBL" id="CP092900">
    <property type="protein sequence ID" value="UTC24952.1"/>
    <property type="molecule type" value="Genomic_DNA"/>
</dbReference>
<keyword evidence="2" id="KW-1003">Cell membrane</keyword>
<feature type="transmembrane region" description="Helical" evidence="13">
    <location>
        <begin position="300"/>
        <end position="327"/>
    </location>
</feature>
<gene>
    <name evidence="14" type="primary">rodA</name>
    <name evidence="14" type="ORF">MMH89_02165</name>
</gene>
<comment type="subcellular location">
    <subcellularLocation>
        <location evidence="1">Membrane</location>
        <topology evidence="1">Multi-pass membrane protein</topology>
    </subcellularLocation>
</comment>
<evidence type="ECO:0000256" key="8">
    <source>
        <dbReference type="ARBA" id="ARBA00022989"/>
    </source>
</evidence>
<dbReference type="NCBIfam" id="TIGR02210">
    <property type="entry name" value="rodA_shape"/>
    <property type="match status" value="1"/>
</dbReference>
<keyword evidence="7" id="KW-0573">Peptidoglycan synthesis</keyword>
<dbReference type="InterPro" id="IPR001182">
    <property type="entry name" value="FtsW/RodA"/>
</dbReference>
<protein>
    <recommendedName>
        <fullName evidence="12">Cell wall polymerase</fullName>
    </recommendedName>
    <alternativeName>
        <fullName evidence="11">Peptidoglycan polymerase</fullName>
    </alternativeName>
</protein>
<keyword evidence="15" id="KW-1185">Reference proteome</keyword>
<evidence type="ECO:0000256" key="5">
    <source>
        <dbReference type="ARBA" id="ARBA00022692"/>
    </source>
</evidence>
<organism evidence="14 15">
    <name type="scientific">Candidatus Comchoanobacter bicostacola</name>
    <dbReference type="NCBI Taxonomy" id="2919598"/>
    <lineage>
        <taxon>Bacteria</taxon>
        <taxon>Pseudomonadati</taxon>
        <taxon>Pseudomonadota</taxon>
        <taxon>Gammaproteobacteria</taxon>
        <taxon>Candidatus Comchoanobacterales</taxon>
        <taxon>Candidatus Comchoanobacteraceae</taxon>
        <taxon>Candidatus Comchoanobacter</taxon>
    </lineage>
</organism>
<feature type="transmembrane region" description="Helical" evidence="13">
    <location>
        <begin position="134"/>
        <end position="150"/>
    </location>
</feature>
<keyword evidence="9 13" id="KW-0472">Membrane</keyword>
<keyword evidence="6" id="KW-0133">Cell shape</keyword>
<dbReference type="Pfam" id="PF01098">
    <property type="entry name" value="FTSW_RODA_SPOVE"/>
    <property type="match status" value="1"/>
</dbReference>
<evidence type="ECO:0000256" key="7">
    <source>
        <dbReference type="ARBA" id="ARBA00022984"/>
    </source>
</evidence>
<keyword evidence="4" id="KW-0808">Transferase</keyword>
<proteinExistence type="predicted"/>
<keyword evidence="10" id="KW-0961">Cell wall biogenesis/degradation</keyword>
<reference evidence="14 15" key="1">
    <citation type="journal article" date="2022" name="Nat. Microbiol.">
        <title>The microbiome of a bacterivorous marine choanoflagellate contains a resource-demanding obligate bacterial associate.</title>
        <authorList>
            <person name="Needham D.M."/>
            <person name="Poirier C."/>
            <person name="Bachy C."/>
            <person name="George E.E."/>
            <person name="Wilken S."/>
            <person name="Yung C.C.M."/>
            <person name="Limardo A.J."/>
            <person name="Morando M."/>
            <person name="Sudek L."/>
            <person name="Malmstrom R.R."/>
            <person name="Keeling P.J."/>
            <person name="Santoro A.E."/>
            <person name="Worden A.Z."/>
        </authorList>
    </citation>
    <scope>NUCLEOTIDE SEQUENCE [LARGE SCALE GENOMIC DNA]</scope>
    <source>
        <strain evidence="14 15">Comchoano-1</strain>
    </source>
</reference>
<evidence type="ECO:0000313" key="14">
    <source>
        <dbReference type="EMBL" id="UTC24952.1"/>
    </source>
</evidence>
<evidence type="ECO:0000256" key="13">
    <source>
        <dbReference type="SAM" id="Phobius"/>
    </source>
</evidence>
<keyword evidence="3" id="KW-0328">Glycosyltransferase</keyword>
<evidence type="ECO:0000256" key="11">
    <source>
        <dbReference type="ARBA" id="ARBA00032370"/>
    </source>
</evidence>
<feature type="transmembrane region" description="Helical" evidence="13">
    <location>
        <begin position="72"/>
        <end position="91"/>
    </location>
</feature>
<name>A0ABY5DMW1_9GAMM</name>
<dbReference type="PANTHER" id="PTHR30474:SF1">
    <property type="entry name" value="PEPTIDOGLYCAN GLYCOSYLTRANSFERASE MRDB"/>
    <property type="match status" value="1"/>
</dbReference>
<evidence type="ECO:0000256" key="10">
    <source>
        <dbReference type="ARBA" id="ARBA00023316"/>
    </source>
</evidence>
<evidence type="ECO:0000256" key="4">
    <source>
        <dbReference type="ARBA" id="ARBA00022679"/>
    </source>
</evidence>
<sequence length="365" mass="40244">MSRIRSSRYDHIDPILIYLLLSAILFGFLSLYSADHQNWGLITKQLIRATPALIATAILFKLNKRTLQDLTPIIYTASIILLIMVLLLGYMTNGAQRWLNLGLFKFEPSELVKISLPLTLASIIAKDGLPLKNYSIIKSSLLIILPFILVLKQPDLGTALIIATIGGLCLFLSGLSRMIILSLCALLCISSPIIWSQMHDYQKQRVITLLNPEDDIQHHGYHTHQSKIAIGSGGMTGKGLLNGTQNQLGFVPEHKTDFVFSLICEELGFIGATFWLSLVLAIGVRAILLGYRQYCLFSKLCCISVGCNFMLNAWINMAMVTGIIPVVGIPLPLISYGGTSFVMTLLGFAIVLKLGNPDPRKQGAW</sequence>
<evidence type="ECO:0000256" key="9">
    <source>
        <dbReference type="ARBA" id="ARBA00023136"/>
    </source>
</evidence>
<evidence type="ECO:0000256" key="12">
    <source>
        <dbReference type="ARBA" id="ARBA00033270"/>
    </source>
</evidence>
<dbReference type="RefSeq" id="WP_258568741.1">
    <property type="nucleotide sequence ID" value="NZ_CP092900.1"/>
</dbReference>
<evidence type="ECO:0000256" key="1">
    <source>
        <dbReference type="ARBA" id="ARBA00004141"/>
    </source>
</evidence>
<evidence type="ECO:0000313" key="15">
    <source>
        <dbReference type="Proteomes" id="UP001055955"/>
    </source>
</evidence>
<dbReference type="Proteomes" id="UP001055955">
    <property type="component" value="Chromosome"/>
</dbReference>
<evidence type="ECO:0000256" key="6">
    <source>
        <dbReference type="ARBA" id="ARBA00022960"/>
    </source>
</evidence>
<evidence type="ECO:0000256" key="2">
    <source>
        <dbReference type="ARBA" id="ARBA00022475"/>
    </source>
</evidence>
<dbReference type="PROSITE" id="PS00428">
    <property type="entry name" value="FTSW_RODA_SPOVE"/>
    <property type="match status" value="1"/>
</dbReference>
<dbReference type="PANTHER" id="PTHR30474">
    <property type="entry name" value="CELL CYCLE PROTEIN"/>
    <property type="match status" value="1"/>
</dbReference>
<feature type="transmembrane region" description="Helical" evidence="13">
    <location>
        <begin position="12"/>
        <end position="33"/>
    </location>
</feature>
<dbReference type="InterPro" id="IPR011923">
    <property type="entry name" value="RodA/MrdB"/>
</dbReference>
<keyword evidence="8 13" id="KW-1133">Transmembrane helix</keyword>
<feature type="transmembrane region" description="Helical" evidence="13">
    <location>
        <begin position="267"/>
        <end position="288"/>
    </location>
</feature>